<dbReference type="EMBL" id="CM003380">
    <property type="protein sequence ID" value="KOM55375.1"/>
    <property type="molecule type" value="Genomic_DNA"/>
</dbReference>
<reference evidence="2" key="1">
    <citation type="journal article" date="2015" name="Proc. Natl. Acad. Sci. U.S.A.">
        <title>Genome sequencing of adzuki bean (Vigna angularis) provides insight into high starch and low fat accumulation and domestication.</title>
        <authorList>
            <person name="Yang K."/>
            <person name="Tian Z."/>
            <person name="Chen C."/>
            <person name="Luo L."/>
            <person name="Zhao B."/>
            <person name="Wang Z."/>
            <person name="Yu L."/>
            <person name="Li Y."/>
            <person name="Sun Y."/>
            <person name="Li W."/>
            <person name="Chen Y."/>
            <person name="Li Y."/>
            <person name="Zhang Y."/>
            <person name="Ai D."/>
            <person name="Zhao J."/>
            <person name="Shang C."/>
            <person name="Ma Y."/>
            <person name="Wu B."/>
            <person name="Wang M."/>
            <person name="Gao L."/>
            <person name="Sun D."/>
            <person name="Zhang P."/>
            <person name="Guo F."/>
            <person name="Wang W."/>
            <person name="Li Y."/>
            <person name="Wang J."/>
            <person name="Varshney R.K."/>
            <person name="Wang J."/>
            <person name="Ling H.Q."/>
            <person name="Wan P."/>
        </authorList>
    </citation>
    <scope>NUCLEOTIDE SEQUENCE</scope>
    <source>
        <strain evidence="2">cv. Jingnong 6</strain>
    </source>
</reference>
<sequence>MREKFLPTTCRLFATTGSLEEVDVVRIINYLPRRLSARGLVECLGHEDIDRLTFHMKDQFFASKKKIIGDSSLKGRDPRSAFSSLAAQVVKNCPILIESLFLRKFQKASSSVLPGLVNRRSLRFVGQRSERSLRVGKAVIFRFIRRRKILSALFRFIGRRKV</sequence>
<accession>A0A0L9VJZ3</accession>
<gene>
    <name evidence="1" type="ORF">LR48_Vigan10g126700</name>
</gene>
<dbReference type="AlphaFoldDB" id="A0A0L9VJZ3"/>
<proteinExistence type="predicted"/>
<dbReference type="Gramene" id="KOM55375">
    <property type="protein sequence ID" value="KOM55375"/>
    <property type="gene ID" value="LR48_Vigan10g126700"/>
</dbReference>
<protein>
    <submittedName>
        <fullName evidence="1">Uncharacterized protein</fullName>
    </submittedName>
</protein>
<name>A0A0L9VJZ3_PHAAN</name>
<evidence type="ECO:0000313" key="2">
    <source>
        <dbReference type="Proteomes" id="UP000053144"/>
    </source>
</evidence>
<evidence type="ECO:0000313" key="1">
    <source>
        <dbReference type="EMBL" id="KOM55375.1"/>
    </source>
</evidence>
<organism evidence="1 2">
    <name type="scientific">Phaseolus angularis</name>
    <name type="common">Azuki bean</name>
    <name type="synonym">Vigna angularis</name>
    <dbReference type="NCBI Taxonomy" id="3914"/>
    <lineage>
        <taxon>Eukaryota</taxon>
        <taxon>Viridiplantae</taxon>
        <taxon>Streptophyta</taxon>
        <taxon>Embryophyta</taxon>
        <taxon>Tracheophyta</taxon>
        <taxon>Spermatophyta</taxon>
        <taxon>Magnoliopsida</taxon>
        <taxon>eudicotyledons</taxon>
        <taxon>Gunneridae</taxon>
        <taxon>Pentapetalae</taxon>
        <taxon>rosids</taxon>
        <taxon>fabids</taxon>
        <taxon>Fabales</taxon>
        <taxon>Fabaceae</taxon>
        <taxon>Papilionoideae</taxon>
        <taxon>50 kb inversion clade</taxon>
        <taxon>NPAAA clade</taxon>
        <taxon>indigoferoid/millettioid clade</taxon>
        <taxon>Phaseoleae</taxon>
        <taxon>Vigna</taxon>
    </lineage>
</organism>
<dbReference type="Proteomes" id="UP000053144">
    <property type="component" value="Chromosome 10"/>
</dbReference>